<feature type="transmembrane region" description="Helical" evidence="1">
    <location>
        <begin position="51"/>
        <end position="72"/>
    </location>
</feature>
<evidence type="ECO:0000256" key="1">
    <source>
        <dbReference type="SAM" id="Phobius"/>
    </source>
</evidence>
<organism evidence="2 3">
    <name type="scientific">Paenibacillus montanisoli</name>
    <dbReference type="NCBI Taxonomy" id="2081970"/>
    <lineage>
        <taxon>Bacteria</taxon>
        <taxon>Bacillati</taxon>
        <taxon>Bacillota</taxon>
        <taxon>Bacilli</taxon>
        <taxon>Bacillales</taxon>
        <taxon>Paenibacillaceae</taxon>
        <taxon>Paenibacillus</taxon>
    </lineage>
</organism>
<keyword evidence="3" id="KW-1185">Reference proteome</keyword>
<keyword evidence="1" id="KW-1133">Transmembrane helix</keyword>
<evidence type="ECO:0000313" key="2">
    <source>
        <dbReference type="EMBL" id="RAP76482.1"/>
    </source>
</evidence>
<dbReference type="EMBL" id="QLUW01000002">
    <property type="protein sequence ID" value="RAP76482.1"/>
    <property type="molecule type" value="Genomic_DNA"/>
</dbReference>
<keyword evidence="1" id="KW-0472">Membrane</keyword>
<name>A0A328U327_9BACL</name>
<gene>
    <name evidence="2" type="primary">amaP</name>
    <name evidence="2" type="ORF">DL346_13940</name>
</gene>
<dbReference type="Proteomes" id="UP000249260">
    <property type="component" value="Unassembled WGS sequence"/>
</dbReference>
<feature type="transmembrane region" description="Helical" evidence="1">
    <location>
        <begin position="9"/>
        <end position="31"/>
    </location>
</feature>
<keyword evidence="1" id="KW-0812">Transmembrane</keyword>
<accession>A0A328U327</accession>
<dbReference type="AlphaFoldDB" id="A0A328U327"/>
<reference evidence="2 3" key="1">
    <citation type="submission" date="2018-06" db="EMBL/GenBank/DDBJ databases">
        <title>Paenibacillus montanisoli sp. nov., isolated from mountain area soil.</title>
        <authorList>
            <person name="Wu M."/>
        </authorList>
    </citation>
    <scope>NUCLEOTIDE SEQUENCE [LARGE SCALE GENOMIC DNA]</scope>
    <source>
        <strain evidence="2 3">RA17</strain>
    </source>
</reference>
<dbReference type="NCBIfam" id="NF033218">
    <property type="entry name" value="anchor_AmaP"/>
    <property type="match status" value="1"/>
</dbReference>
<proteinExistence type="predicted"/>
<dbReference type="OrthoDB" id="1716040at2"/>
<comment type="caution">
    <text evidence="2">The sequence shown here is derived from an EMBL/GenBank/DDBJ whole genome shotgun (WGS) entry which is preliminary data.</text>
</comment>
<sequence length="187" mass="20741">MIRVLDKLVLFLYSIAMGAVAVIAFSAGVYWFPEEWLSNLVHNLYSGEYRWLQATVIIASTIVLLVSLRFFYISVRRSNASAPSIDQRTDFGDIRISLETVENLALKAASRQRGVRDLKARIRISEAGIDISLRAIADGESSIPTLTEEIQRAVKAHVEEITGIPVAGVSVYVANIIQTANFKSRVE</sequence>
<dbReference type="RefSeq" id="WP_112882701.1">
    <property type="nucleotide sequence ID" value="NZ_QLUW01000002.1"/>
</dbReference>
<evidence type="ECO:0000313" key="3">
    <source>
        <dbReference type="Proteomes" id="UP000249260"/>
    </source>
</evidence>
<protein>
    <submittedName>
        <fullName evidence="2">Alkaline shock response membrane anchor protein AmaP</fullName>
    </submittedName>
</protein>